<dbReference type="EMBL" id="VSRR010001048">
    <property type="protein sequence ID" value="MPC22062.1"/>
    <property type="molecule type" value="Genomic_DNA"/>
</dbReference>
<keyword evidence="3" id="KW-1185">Reference proteome</keyword>
<feature type="chain" id="PRO_5022837912" description="Secreted protein" evidence="1">
    <location>
        <begin position="23"/>
        <end position="60"/>
    </location>
</feature>
<sequence>MGVRGVVAVVVVVVVVCSVARTVRNELSGGVSVCRQGSKSRRFLYARELPPLPQKLDFVF</sequence>
<evidence type="ECO:0000313" key="2">
    <source>
        <dbReference type="EMBL" id="MPC22062.1"/>
    </source>
</evidence>
<gene>
    <name evidence="2" type="ORF">E2C01_015068</name>
</gene>
<comment type="caution">
    <text evidence="2">The sequence shown here is derived from an EMBL/GenBank/DDBJ whole genome shotgun (WGS) entry which is preliminary data.</text>
</comment>
<reference evidence="2 3" key="1">
    <citation type="submission" date="2019-05" db="EMBL/GenBank/DDBJ databases">
        <title>Another draft genome of Portunus trituberculatus and its Hox gene families provides insights of decapod evolution.</title>
        <authorList>
            <person name="Jeong J.-H."/>
            <person name="Song I."/>
            <person name="Kim S."/>
            <person name="Choi T."/>
            <person name="Kim D."/>
            <person name="Ryu S."/>
            <person name="Kim W."/>
        </authorList>
    </citation>
    <scope>NUCLEOTIDE SEQUENCE [LARGE SCALE GENOMIC DNA]</scope>
    <source>
        <tissue evidence="2">Muscle</tissue>
    </source>
</reference>
<dbReference type="AlphaFoldDB" id="A0A5B7DKC9"/>
<evidence type="ECO:0008006" key="4">
    <source>
        <dbReference type="Google" id="ProtNLM"/>
    </source>
</evidence>
<accession>A0A5B7DKC9</accession>
<name>A0A5B7DKC9_PORTR</name>
<evidence type="ECO:0000313" key="3">
    <source>
        <dbReference type="Proteomes" id="UP000324222"/>
    </source>
</evidence>
<feature type="signal peptide" evidence="1">
    <location>
        <begin position="1"/>
        <end position="22"/>
    </location>
</feature>
<organism evidence="2 3">
    <name type="scientific">Portunus trituberculatus</name>
    <name type="common">Swimming crab</name>
    <name type="synonym">Neptunus trituberculatus</name>
    <dbReference type="NCBI Taxonomy" id="210409"/>
    <lineage>
        <taxon>Eukaryota</taxon>
        <taxon>Metazoa</taxon>
        <taxon>Ecdysozoa</taxon>
        <taxon>Arthropoda</taxon>
        <taxon>Crustacea</taxon>
        <taxon>Multicrustacea</taxon>
        <taxon>Malacostraca</taxon>
        <taxon>Eumalacostraca</taxon>
        <taxon>Eucarida</taxon>
        <taxon>Decapoda</taxon>
        <taxon>Pleocyemata</taxon>
        <taxon>Brachyura</taxon>
        <taxon>Eubrachyura</taxon>
        <taxon>Portunoidea</taxon>
        <taxon>Portunidae</taxon>
        <taxon>Portuninae</taxon>
        <taxon>Portunus</taxon>
    </lineage>
</organism>
<keyword evidence="1" id="KW-0732">Signal</keyword>
<proteinExistence type="predicted"/>
<evidence type="ECO:0000256" key="1">
    <source>
        <dbReference type="SAM" id="SignalP"/>
    </source>
</evidence>
<dbReference type="Proteomes" id="UP000324222">
    <property type="component" value="Unassembled WGS sequence"/>
</dbReference>
<protein>
    <recommendedName>
        <fullName evidence="4">Secreted protein</fullName>
    </recommendedName>
</protein>